<evidence type="ECO:0000256" key="3">
    <source>
        <dbReference type="ARBA" id="ARBA00022475"/>
    </source>
</evidence>
<dbReference type="InterPro" id="IPR055356">
    <property type="entry name" value="ZP-N"/>
</dbReference>
<keyword evidence="6" id="KW-0399">Innate immunity</keyword>
<dbReference type="GO" id="GO:0098552">
    <property type="term" value="C:side of membrane"/>
    <property type="evidence" value="ECO:0007669"/>
    <property type="project" value="UniProtKB-KW"/>
</dbReference>
<gene>
    <name evidence="15" type="ORF">D623_10015882</name>
</gene>
<evidence type="ECO:0000256" key="12">
    <source>
        <dbReference type="ARBA" id="ARBA00023180"/>
    </source>
</evidence>
<dbReference type="InterPro" id="IPR017977">
    <property type="entry name" value="ZP_dom_CS"/>
</dbReference>
<dbReference type="InterPro" id="IPR042235">
    <property type="entry name" value="ZP-C_dom"/>
</dbReference>
<organism evidence="15 16">
    <name type="scientific">Myotis brandtii</name>
    <name type="common">Brandt's bat</name>
    <dbReference type="NCBI Taxonomy" id="109478"/>
    <lineage>
        <taxon>Eukaryota</taxon>
        <taxon>Metazoa</taxon>
        <taxon>Chordata</taxon>
        <taxon>Craniata</taxon>
        <taxon>Vertebrata</taxon>
        <taxon>Euteleostomi</taxon>
        <taxon>Mammalia</taxon>
        <taxon>Eutheria</taxon>
        <taxon>Laurasiatheria</taxon>
        <taxon>Chiroptera</taxon>
        <taxon>Yangochiroptera</taxon>
        <taxon>Vespertilionidae</taxon>
        <taxon>Myotis</taxon>
    </lineage>
</organism>
<dbReference type="PANTHER" id="PTHR14002">
    <property type="entry name" value="ENDOGLIN/TGF-BETA RECEPTOR TYPE III"/>
    <property type="match status" value="1"/>
</dbReference>
<reference evidence="15 16" key="1">
    <citation type="journal article" date="2013" name="Nat. Commun.">
        <title>Genome analysis reveals insights into physiology and longevity of the Brandt's bat Myotis brandtii.</title>
        <authorList>
            <person name="Seim I."/>
            <person name="Fang X."/>
            <person name="Xiong Z."/>
            <person name="Lobanov A.V."/>
            <person name="Huang Z."/>
            <person name="Ma S."/>
            <person name="Feng Y."/>
            <person name="Turanov A.A."/>
            <person name="Zhu Y."/>
            <person name="Lenz T.L."/>
            <person name="Gerashchenko M.V."/>
            <person name="Fan D."/>
            <person name="Hee Yim S."/>
            <person name="Yao X."/>
            <person name="Jordan D."/>
            <person name="Xiong Y."/>
            <person name="Ma Y."/>
            <person name="Lyapunov A.N."/>
            <person name="Chen G."/>
            <person name="Kulakova O.I."/>
            <person name="Sun Y."/>
            <person name="Lee S.G."/>
            <person name="Bronson R.T."/>
            <person name="Moskalev A.A."/>
            <person name="Sunyaev S.R."/>
            <person name="Zhang G."/>
            <person name="Krogh A."/>
            <person name="Wang J."/>
            <person name="Gladyshev V.N."/>
        </authorList>
    </citation>
    <scope>NUCLEOTIDE SEQUENCE [LARGE SCALE GENOMIC DNA]</scope>
</reference>
<keyword evidence="13" id="KW-0449">Lipoprotein</keyword>
<dbReference type="GO" id="GO:0005576">
    <property type="term" value="C:extracellular region"/>
    <property type="evidence" value="ECO:0007669"/>
    <property type="project" value="UniProtKB-SubCell"/>
</dbReference>
<dbReference type="InterPro" id="IPR001507">
    <property type="entry name" value="ZP_dom"/>
</dbReference>
<dbReference type="InterPro" id="IPR057774">
    <property type="entry name" value="D8C_UMOD/GP2/OIT3-like"/>
</dbReference>
<evidence type="ECO:0000256" key="7">
    <source>
        <dbReference type="ARBA" id="ARBA00022622"/>
    </source>
</evidence>
<evidence type="ECO:0000256" key="5">
    <source>
        <dbReference type="ARBA" id="ARBA00022536"/>
    </source>
</evidence>
<dbReference type="PRINTS" id="PR00023">
    <property type="entry name" value="ZPELLUCIDA"/>
</dbReference>
<evidence type="ECO:0000256" key="6">
    <source>
        <dbReference type="ARBA" id="ARBA00022588"/>
    </source>
</evidence>
<dbReference type="PROSITE" id="PS00682">
    <property type="entry name" value="ZP_1"/>
    <property type="match status" value="1"/>
</dbReference>
<proteinExistence type="predicted"/>
<keyword evidence="4" id="KW-0964">Secreted</keyword>
<dbReference type="InterPro" id="IPR055355">
    <property type="entry name" value="ZP-C"/>
</dbReference>
<accession>S7PAS6</accession>
<dbReference type="Gene3D" id="2.60.40.4100">
    <property type="entry name" value="Zona pellucida, ZP-C domain"/>
    <property type="match status" value="1"/>
</dbReference>
<dbReference type="Pfam" id="PF00100">
    <property type="entry name" value="Zona_pellucida"/>
    <property type="match status" value="1"/>
</dbReference>
<keyword evidence="10" id="KW-0472">Membrane</keyword>
<name>S7PAS6_MYOBR</name>
<dbReference type="SMART" id="SM00241">
    <property type="entry name" value="ZP"/>
    <property type="match status" value="1"/>
</dbReference>
<evidence type="ECO:0000256" key="11">
    <source>
        <dbReference type="ARBA" id="ARBA00023157"/>
    </source>
</evidence>
<comment type="subcellular location">
    <subcellularLocation>
        <location evidence="1">Apical cell membrane</location>
        <topology evidence="1">Lipid-anchor</topology>
        <topology evidence="1">GPI-anchor</topology>
    </subcellularLocation>
    <subcellularLocation>
        <location evidence="2">Secreted</location>
    </subcellularLocation>
</comment>
<evidence type="ECO:0000259" key="14">
    <source>
        <dbReference type="PROSITE" id="PS51034"/>
    </source>
</evidence>
<dbReference type="PROSITE" id="PS51034">
    <property type="entry name" value="ZP_2"/>
    <property type="match status" value="1"/>
</dbReference>
<dbReference type="InterPro" id="IPR048290">
    <property type="entry name" value="ZP_chr"/>
</dbReference>
<dbReference type="EMBL" id="KE161657">
    <property type="protein sequence ID" value="EPQ04782.1"/>
    <property type="molecule type" value="Genomic_DNA"/>
</dbReference>
<dbReference type="GO" id="GO:0045087">
    <property type="term" value="P:innate immune response"/>
    <property type="evidence" value="ECO:0007669"/>
    <property type="project" value="UniProtKB-KW"/>
</dbReference>
<sequence>MVESHMGGQGNKRLVASRLHTRQGQRRSCILSMLHGESEPLSELQPGFVERMLGFPVLWLVSAACALALASTEQPGGRAPVSGGAYRLELVCGAPGAPEPPLCFDPCQNYTRLDDPSRSSEVTERAQKCDRDLRGWFRFVGEGGTRMPESCVPMYRCQTDAPMWLQGAHPTLGQGVVTRTACAHWSGNCCSWKAEVQVAACPGGYHVYRLDSTPSCHLRYCTDPSTAETKCDNACRPEEECTFLNGTWGCACRRDLNSSDIHSLQPQLDCGARDIKVLLDRCQLEGLGFGDEVTAYLLDHNCSSITHREEGNWVSVVSPAQANACGNILERNETHAIYKNTLSLVDELIIRDTKLNINFQCAYPLDMRVSLQTALQPIVSSVNISLAGEGEFTVMMALFQDPNYTLPYEGASAALPVESMLYVGALLERGDTAQFKLLLRHCYATPTADRADPVKYFIIRNSCPNQLDSTISVEENGVSAQGRFSVQMFMFAGNYDQVFLHCEVRLCHSLREQCQPFCSRSQLRSEAVAIDPDLVLDLGPITRKGAPSLGVMNGTPGPAGLLGAGPGLLLPVFLAWLF</sequence>
<feature type="domain" description="ZP" evidence="14">
    <location>
        <begin position="269"/>
        <end position="525"/>
    </location>
</feature>
<evidence type="ECO:0000313" key="16">
    <source>
        <dbReference type="Proteomes" id="UP000052978"/>
    </source>
</evidence>
<protein>
    <submittedName>
        <fullName evidence="15">Pancreatic secretory granule membrane major glycoprotein GP2</fullName>
    </submittedName>
</protein>
<evidence type="ECO:0000256" key="13">
    <source>
        <dbReference type="ARBA" id="ARBA00023288"/>
    </source>
</evidence>
<dbReference type="AlphaFoldDB" id="S7PAS6"/>
<keyword evidence="9" id="KW-0391">Immunity</keyword>
<dbReference type="Pfam" id="PF23344">
    <property type="entry name" value="ZP-N"/>
    <property type="match status" value="1"/>
</dbReference>
<keyword evidence="3" id="KW-1003">Cell membrane</keyword>
<evidence type="ECO:0000256" key="1">
    <source>
        <dbReference type="ARBA" id="ARBA00004303"/>
    </source>
</evidence>
<dbReference type="Pfam" id="PF23283">
    <property type="entry name" value="D8C_UMOD"/>
    <property type="match status" value="1"/>
</dbReference>
<keyword evidence="8" id="KW-0732">Signal</keyword>
<dbReference type="eggNOG" id="ENOG502QT6B">
    <property type="taxonomic scope" value="Eukaryota"/>
</dbReference>
<dbReference type="PANTHER" id="PTHR14002:SF16">
    <property type="entry name" value="PANCREATIC SECRETORY GRANULE MEMBRANE MAJOR GLYCOPROTEIN GP2"/>
    <property type="match status" value="1"/>
</dbReference>
<keyword evidence="5" id="KW-0245">EGF-like domain</keyword>
<dbReference type="FunFam" id="2.60.40.3210:FF:000003">
    <property type="entry name" value="Glycoprotein 2"/>
    <property type="match status" value="1"/>
</dbReference>
<evidence type="ECO:0000256" key="9">
    <source>
        <dbReference type="ARBA" id="ARBA00022859"/>
    </source>
</evidence>
<evidence type="ECO:0000256" key="8">
    <source>
        <dbReference type="ARBA" id="ARBA00022729"/>
    </source>
</evidence>
<dbReference type="Gene3D" id="2.60.40.3210">
    <property type="entry name" value="Zona pellucida, ZP-N domain"/>
    <property type="match status" value="1"/>
</dbReference>
<evidence type="ECO:0000256" key="4">
    <source>
        <dbReference type="ARBA" id="ARBA00022525"/>
    </source>
</evidence>
<keyword evidence="16" id="KW-1185">Reference proteome</keyword>
<dbReference type="FunFam" id="2.60.40.4100:FF:000001">
    <property type="entry name" value="alpha-tectorin isoform X1"/>
    <property type="match status" value="1"/>
</dbReference>
<keyword evidence="11" id="KW-1015">Disulfide bond</keyword>
<dbReference type="GO" id="GO:0016324">
    <property type="term" value="C:apical plasma membrane"/>
    <property type="evidence" value="ECO:0007669"/>
    <property type="project" value="UniProtKB-SubCell"/>
</dbReference>
<evidence type="ECO:0000256" key="10">
    <source>
        <dbReference type="ARBA" id="ARBA00023136"/>
    </source>
</evidence>
<keyword evidence="12" id="KW-0325">Glycoprotein</keyword>
<evidence type="ECO:0000256" key="2">
    <source>
        <dbReference type="ARBA" id="ARBA00004613"/>
    </source>
</evidence>
<keyword evidence="7" id="KW-0336">GPI-anchor</keyword>
<evidence type="ECO:0000313" key="15">
    <source>
        <dbReference type="EMBL" id="EPQ04782.1"/>
    </source>
</evidence>
<dbReference type="Proteomes" id="UP000052978">
    <property type="component" value="Unassembled WGS sequence"/>
</dbReference>